<feature type="transmembrane region" description="Helical" evidence="1">
    <location>
        <begin position="186"/>
        <end position="206"/>
    </location>
</feature>
<dbReference type="KEGG" id="nik:F5I99_09070"/>
<keyword evidence="1" id="KW-0472">Membrane</keyword>
<keyword evidence="3" id="KW-1185">Reference proteome</keyword>
<keyword evidence="1" id="KW-0812">Transmembrane</keyword>
<dbReference type="EMBL" id="CP044222">
    <property type="protein sequence ID" value="QEW06640.1"/>
    <property type="molecule type" value="Genomic_DNA"/>
</dbReference>
<feature type="transmembrane region" description="Helical" evidence="1">
    <location>
        <begin position="118"/>
        <end position="140"/>
    </location>
</feature>
<gene>
    <name evidence="2" type="ORF">F5I99_09070</name>
</gene>
<dbReference type="InterPro" id="IPR024399">
    <property type="entry name" value="DUF2628"/>
</dbReference>
<accession>A0A5J6LDN6</accession>
<protein>
    <submittedName>
        <fullName evidence="2">DUF2628 domain-containing protein</fullName>
    </submittedName>
</protein>
<dbReference type="AlphaFoldDB" id="A0A5J6LDN6"/>
<reference evidence="2 3" key="1">
    <citation type="submission" date="2019-09" db="EMBL/GenBank/DDBJ databases">
        <title>Nitrincola iocasae sp. nov., a bacterium isolated from the sediment collected at a cold seep field in South China Sea.</title>
        <authorList>
            <person name="Zhang H."/>
            <person name="Wang H."/>
            <person name="Li C."/>
        </authorList>
    </citation>
    <scope>NUCLEOTIDE SEQUENCE [LARGE SCALE GENOMIC DNA]</scope>
    <source>
        <strain evidence="2 3">KXZD1103</strain>
    </source>
</reference>
<evidence type="ECO:0000313" key="3">
    <source>
        <dbReference type="Proteomes" id="UP000325606"/>
    </source>
</evidence>
<name>A0A5J6LDN6_9GAMM</name>
<dbReference type="Proteomes" id="UP000325606">
    <property type="component" value="Chromosome"/>
</dbReference>
<dbReference type="Pfam" id="PF10947">
    <property type="entry name" value="DUF2628"/>
    <property type="match status" value="1"/>
</dbReference>
<evidence type="ECO:0000313" key="2">
    <source>
        <dbReference type="EMBL" id="QEW06640.1"/>
    </source>
</evidence>
<evidence type="ECO:0000256" key="1">
    <source>
        <dbReference type="SAM" id="Phobius"/>
    </source>
</evidence>
<proteinExistence type="predicted"/>
<organism evidence="2 3">
    <name type="scientific">Nitrincola iocasae</name>
    <dbReference type="NCBI Taxonomy" id="2614693"/>
    <lineage>
        <taxon>Bacteria</taxon>
        <taxon>Pseudomonadati</taxon>
        <taxon>Pseudomonadota</taxon>
        <taxon>Gammaproteobacteria</taxon>
        <taxon>Oceanospirillales</taxon>
        <taxon>Oceanospirillaceae</taxon>
        <taxon>Nitrincola</taxon>
    </lineage>
</organism>
<sequence length="302" mass="33590">MDISNTENKKPRMLSGIRRISPAPLIDIPREQQRNEWRAKMSETLSTESSTPSVSEAWKVKFDILQKMGAGEQFLYKAMGSAEYKGLSFRERNKISFNILAFLFGSLYYFSKKMWAKGAAILGVTWALATLLTLVEFIIGFEFPAVAYWIPSSVFCAQLANYDYFRKVMYGENMWGGWPSMLSKPVGAIGFPLLALVLLFGIVMLGPVPVPKCSDTETTNLIKQIADREMGNQLGAEATKMFSYTIGAIRTTNTNEQTGAYECAAELSIITSNTGQANEIPITYTVEMADNGKEFYVSVLGL</sequence>
<keyword evidence="1" id="KW-1133">Transmembrane helix</keyword>